<keyword evidence="3" id="KW-0488">Methylation</keyword>
<evidence type="ECO:0000256" key="5">
    <source>
        <dbReference type="ARBA" id="ARBA00022540"/>
    </source>
</evidence>
<sequence>MCCVLNPVSFVRFRAFNMAGRGGHEDSREYLGGGYRGGSRKPLPTEPPYTAYVGNLPDGIVQRDIDKIFSNLKVKNVRLVKDRETDRFKGFCYVEFESINDLELALQLNGAVTVEDNQIKIDVADGKRNDRGGGFDRRRGGIGGSGGGGYGYNDRRPQGSGGGRQGGYGGDMRGNRGNYGNFNEDGARDGGRDAPAFRSGYGSRPYGSSSGQSNAPRRGGGPGSDRGRSFSEDPYLQGPPPADTSGRKRLVLQKRTAPGPVNAMAESSKHKSIYGDAKPREEKIADEK</sequence>
<keyword evidence="5" id="KW-0396">Initiation factor</keyword>
<evidence type="ECO:0000256" key="11">
    <source>
        <dbReference type="PROSITE-ProRule" id="PRU00176"/>
    </source>
</evidence>
<keyword evidence="7 11" id="KW-0694">RNA-binding</keyword>
<comment type="subcellular location">
    <subcellularLocation>
        <location evidence="1">Cytoplasm</location>
        <location evidence="1">Perinuclear region</location>
    </subcellularLocation>
</comment>
<evidence type="ECO:0000256" key="12">
    <source>
        <dbReference type="SAM" id="MobiDB-lite"/>
    </source>
</evidence>
<feature type="compositionally biased region" description="Low complexity" evidence="12">
    <location>
        <begin position="198"/>
        <end position="217"/>
    </location>
</feature>
<dbReference type="Proteomes" id="UP001168972">
    <property type="component" value="Unassembled WGS sequence"/>
</dbReference>
<evidence type="ECO:0000259" key="13">
    <source>
        <dbReference type="PROSITE" id="PS50102"/>
    </source>
</evidence>
<dbReference type="PANTHER" id="PTHR23236">
    <property type="entry name" value="EUKARYOTIC TRANSLATION INITIATION FACTOR 4B/4H"/>
    <property type="match status" value="1"/>
</dbReference>
<evidence type="ECO:0000313" key="14">
    <source>
        <dbReference type="EMBL" id="KAK0167413.1"/>
    </source>
</evidence>
<dbReference type="PROSITE" id="PS50102">
    <property type="entry name" value="RRM"/>
    <property type="match status" value="1"/>
</dbReference>
<evidence type="ECO:0000256" key="9">
    <source>
        <dbReference type="ARBA" id="ARBA00022990"/>
    </source>
</evidence>
<dbReference type="AlphaFoldDB" id="A0AA39FDD7"/>
<protein>
    <recommendedName>
        <fullName evidence="2">Eukaryotic translation initiation factor 4H</fullName>
    </recommendedName>
</protein>
<dbReference type="Gene3D" id="3.30.70.330">
    <property type="match status" value="1"/>
</dbReference>
<gene>
    <name evidence="14" type="ORF">PV327_004814</name>
</gene>
<organism evidence="14 15">
    <name type="scientific">Microctonus hyperodae</name>
    <name type="common">Parasitoid wasp</name>
    <dbReference type="NCBI Taxonomy" id="165561"/>
    <lineage>
        <taxon>Eukaryota</taxon>
        <taxon>Metazoa</taxon>
        <taxon>Ecdysozoa</taxon>
        <taxon>Arthropoda</taxon>
        <taxon>Hexapoda</taxon>
        <taxon>Insecta</taxon>
        <taxon>Pterygota</taxon>
        <taxon>Neoptera</taxon>
        <taxon>Endopterygota</taxon>
        <taxon>Hymenoptera</taxon>
        <taxon>Apocrita</taxon>
        <taxon>Ichneumonoidea</taxon>
        <taxon>Braconidae</taxon>
        <taxon>Euphorinae</taxon>
        <taxon>Microctonus</taxon>
    </lineage>
</organism>
<evidence type="ECO:0000256" key="1">
    <source>
        <dbReference type="ARBA" id="ARBA00004556"/>
    </source>
</evidence>
<dbReference type="InterPro" id="IPR012677">
    <property type="entry name" value="Nucleotide-bd_a/b_plait_sf"/>
</dbReference>
<dbReference type="Pfam" id="PF00076">
    <property type="entry name" value="RRM_1"/>
    <property type="match status" value="1"/>
</dbReference>
<dbReference type="SMART" id="SM00360">
    <property type="entry name" value="RRM"/>
    <property type="match status" value="1"/>
</dbReference>
<comment type="caution">
    <text evidence="14">The sequence shown here is derived from an EMBL/GenBank/DDBJ whole genome shotgun (WGS) entry which is preliminary data.</text>
</comment>
<dbReference type="InterPro" id="IPR034229">
    <property type="entry name" value="eIF4H_RRM"/>
</dbReference>
<accession>A0AA39FDD7</accession>
<dbReference type="InterPro" id="IPR035979">
    <property type="entry name" value="RBD_domain_sf"/>
</dbReference>
<feature type="domain" description="RRM" evidence="13">
    <location>
        <begin position="49"/>
        <end position="126"/>
    </location>
</feature>
<name>A0AA39FDD7_MICHY</name>
<evidence type="ECO:0000256" key="2">
    <source>
        <dbReference type="ARBA" id="ARBA00013856"/>
    </source>
</evidence>
<dbReference type="InterPro" id="IPR000504">
    <property type="entry name" value="RRM_dom"/>
</dbReference>
<keyword evidence="15" id="KW-1185">Reference proteome</keyword>
<dbReference type="SUPFAM" id="SSF54928">
    <property type="entry name" value="RNA-binding domain, RBD"/>
    <property type="match status" value="1"/>
</dbReference>
<dbReference type="FunFam" id="3.30.70.330:FF:000414">
    <property type="entry name" value="Eukaryotic translation initiation factor 4H"/>
    <property type="match status" value="1"/>
</dbReference>
<dbReference type="EMBL" id="JAQQBR010001832">
    <property type="protein sequence ID" value="KAK0167413.1"/>
    <property type="molecule type" value="Genomic_DNA"/>
</dbReference>
<reference evidence="14" key="2">
    <citation type="submission" date="2023-03" db="EMBL/GenBank/DDBJ databases">
        <authorList>
            <person name="Inwood S.N."/>
            <person name="Skelly J.G."/>
            <person name="Guhlin J."/>
            <person name="Harrop T.W.R."/>
            <person name="Goldson S.G."/>
            <person name="Dearden P.K."/>
        </authorList>
    </citation>
    <scope>NUCLEOTIDE SEQUENCE</scope>
    <source>
        <strain evidence="14">Lincoln</strain>
        <tissue evidence="14">Whole body</tissue>
    </source>
</reference>
<dbReference type="PANTHER" id="PTHR23236:SF11">
    <property type="entry name" value="EUKARYOTIC TRANSLATION INITIATION FACTOR 4H"/>
    <property type="match status" value="1"/>
</dbReference>
<evidence type="ECO:0000256" key="8">
    <source>
        <dbReference type="ARBA" id="ARBA00022917"/>
    </source>
</evidence>
<keyword evidence="4" id="KW-0963">Cytoplasm</keyword>
<feature type="compositionally biased region" description="Basic and acidic residues" evidence="12">
    <location>
        <begin position="277"/>
        <end position="288"/>
    </location>
</feature>
<feature type="region of interest" description="Disordered" evidence="12">
    <location>
        <begin position="125"/>
        <end position="288"/>
    </location>
</feature>
<evidence type="ECO:0000313" key="15">
    <source>
        <dbReference type="Proteomes" id="UP001168972"/>
    </source>
</evidence>
<evidence type="ECO:0000256" key="7">
    <source>
        <dbReference type="ARBA" id="ARBA00022884"/>
    </source>
</evidence>
<dbReference type="GO" id="GO:0003723">
    <property type="term" value="F:RNA binding"/>
    <property type="evidence" value="ECO:0007669"/>
    <property type="project" value="UniProtKB-UniRule"/>
</dbReference>
<dbReference type="GO" id="GO:0048471">
    <property type="term" value="C:perinuclear region of cytoplasm"/>
    <property type="evidence" value="ECO:0007669"/>
    <property type="project" value="UniProtKB-SubCell"/>
</dbReference>
<dbReference type="GO" id="GO:0003743">
    <property type="term" value="F:translation initiation factor activity"/>
    <property type="evidence" value="ECO:0007669"/>
    <property type="project" value="UniProtKB-KW"/>
</dbReference>
<reference evidence="14" key="1">
    <citation type="journal article" date="2023" name="bioRxiv">
        <title>Scaffold-level genome assemblies of two parasitoid biocontrol wasps reveal the parthenogenesis mechanism and an associated novel virus.</title>
        <authorList>
            <person name="Inwood S."/>
            <person name="Skelly J."/>
            <person name="Guhlin J."/>
            <person name="Harrop T."/>
            <person name="Goldson S."/>
            <person name="Dearden P."/>
        </authorList>
    </citation>
    <scope>NUCLEOTIDE SEQUENCE</scope>
    <source>
        <strain evidence="14">Lincoln</strain>
        <tissue evidence="14">Whole body</tissue>
    </source>
</reference>
<dbReference type="CDD" id="cd12401">
    <property type="entry name" value="RRM_eIF4H"/>
    <property type="match status" value="1"/>
</dbReference>
<comment type="function">
    <text evidence="10">Stimulates the RNA helicase activity of EIF4A in the translation initiation complex. Binds weakly mRNA.</text>
</comment>
<feature type="compositionally biased region" description="Basic and acidic residues" evidence="12">
    <location>
        <begin position="125"/>
        <end position="139"/>
    </location>
</feature>
<evidence type="ECO:0000256" key="3">
    <source>
        <dbReference type="ARBA" id="ARBA00022481"/>
    </source>
</evidence>
<keyword evidence="9" id="KW-0007">Acetylation</keyword>
<keyword evidence="6" id="KW-0597">Phosphoprotein</keyword>
<keyword evidence="8" id="KW-0648">Protein biosynthesis</keyword>
<feature type="compositionally biased region" description="Gly residues" evidence="12">
    <location>
        <begin position="141"/>
        <end position="151"/>
    </location>
</feature>
<proteinExistence type="predicted"/>
<evidence type="ECO:0000256" key="4">
    <source>
        <dbReference type="ARBA" id="ARBA00022490"/>
    </source>
</evidence>
<feature type="compositionally biased region" description="Gly residues" evidence="12">
    <location>
        <begin position="159"/>
        <end position="172"/>
    </location>
</feature>
<evidence type="ECO:0000256" key="6">
    <source>
        <dbReference type="ARBA" id="ARBA00022553"/>
    </source>
</evidence>
<evidence type="ECO:0000256" key="10">
    <source>
        <dbReference type="ARBA" id="ARBA00025462"/>
    </source>
</evidence>